<dbReference type="GO" id="GO:0006355">
    <property type="term" value="P:regulation of DNA-templated transcription"/>
    <property type="evidence" value="ECO:0007669"/>
    <property type="project" value="UniProtKB-ARBA"/>
</dbReference>
<feature type="domain" description="HTH tetR-type" evidence="3">
    <location>
        <begin position="1"/>
        <end position="52"/>
    </location>
</feature>
<dbReference type="InterPro" id="IPR001647">
    <property type="entry name" value="HTH_TetR"/>
</dbReference>
<evidence type="ECO:0000259" key="3">
    <source>
        <dbReference type="PROSITE" id="PS50977"/>
    </source>
</evidence>
<dbReference type="GO" id="GO:0003677">
    <property type="term" value="F:DNA binding"/>
    <property type="evidence" value="ECO:0007669"/>
    <property type="project" value="UniProtKB-UniRule"/>
</dbReference>
<reference evidence="4 5" key="1">
    <citation type="submission" date="2016-10" db="EMBL/GenBank/DDBJ databases">
        <authorList>
            <person name="de Groot N.N."/>
        </authorList>
    </citation>
    <scope>NUCLEOTIDE SEQUENCE [LARGE SCALE GENOMIC DNA]</scope>
    <source>
        <strain evidence="4 5">CGMCC 4.2023</strain>
    </source>
</reference>
<organism evidence="4 5">
    <name type="scientific">Actinacidiphila yanglinensis</name>
    <dbReference type="NCBI Taxonomy" id="310779"/>
    <lineage>
        <taxon>Bacteria</taxon>
        <taxon>Bacillati</taxon>
        <taxon>Actinomycetota</taxon>
        <taxon>Actinomycetes</taxon>
        <taxon>Kitasatosporales</taxon>
        <taxon>Streptomycetaceae</taxon>
        <taxon>Actinacidiphila</taxon>
    </lineage>
</organism>
<dbReference type="Pfam" id="PF00440">
    <property type="entry name" value="TetR_N"/>
    <property type="match status" value="1"/>
</dbReference>
<dbReference type="Pfam" id="PF17938">
    <property type="entry name" value="TetR_C_29"/>
    <property type="match status" value="1"/>
</dbReference>
<dbReference type="EMBL" id="FNVU01000013">
    <property type="protein sequence ID" value="SEG82726.1"/>
    <property type="molecule type" value="Genomic_DNA"/>
</dbReference>
<dbReference type="InterPro" id="IPR009057">
    <property type="entry name" value="Homeodomain-like_sf"/>
</dbReference>
<dbReference type="InterPro" id="IPR036271">
    <property type="entry name" value="Tet_transcr_reg_TetR-rel_C_sf"/>
</dbReference>
<dbReference type="PANTHER" id="PTHR30328:SF54">
    <property type="entry name" value="HTH-TYPE TRANSCRIPTIONAL REPRESSOR SCO4008"/>
    <property type="match status" value="1"/>
</dbReference>
<gene>
    <name evidence="4" type="ORF">SAMN05216223_113192</name>
</gene>
<protein>
    <submittedName>
        <fullName evidence="4">Transcriptional regulator, TetR family</fullName>
    </submittedName>
</protein>
<feature type="DNA-binding region" description="H-T-H motif" evidence="2">
    <location>
        <begin position="15"/>
        <end position="34"/>
    </location>
</feature>
<dbReference type="Gene3D" id="1.10.357.10">
    <property type="entry name" value="Tetracycline Repressor, domain 2"/>
    <property type="match status" value="1"/>
</dbReference>
<keyword evidence="5" id="KW-1185">Reference proteome</keyword>
<sequence>MAREEFARLGFHGARVDEIAARTRTAKRMIYYYFGSKEELFVRVLETAYEQIRMAESNLDIEHLEPEAAIRRLAALTLQHHEDNEDFIRLVALENIYEAAHMRASPEFAASNSPALTVVERILEAGCASGVFRKDADAVDVHAMISSFCFFRVSNRHTFAALFGRDLAAPELREHHSALLGDMVVAYLKSAAPS</sequence>
<proteinExistence type="predicted"/>
<dbReference type="SUPFAM" id="SSF48498">
    <property type="entry name" value="Tetracyclin repressor-like, C-terminal domain"/>
    <property type="match status" value="1"/>
</dbReference>
<name>A0A1H6DDW3_9ACTN</name>
<evidence type="ECO:0000313" key="4">
    <source>
        <dbReference type="EMBL" id="SEG82726.1"/>
    </source>
</evidence>
<evidence type="ECO:0000256" key="1">
    <source>
        <dbReference type="ARBA" id="ARBA00023125"/>
    </source>
</evidence>
<evidence type="ECO:0000313" key="5">
    <source>
        <dbReference type="Proteomes" id="UP000236754"/>
    </source>
</evidence>
<evidence type="ECO:0000256" key="2">
    <source>
        <dbReference type="PROSITE-ProRule" id="PRU00335"/>
    </source>
</evidence>
<dbReference type="InterPro" id="IPR041474">
    <property type="entry name" value="NicS_C"/>
</dbReference>
<dbReference type="InterPro" id="IPR050109">
    <property type="entry name" value="HTH-type_TetR-like_transc_reg"/>
</dbReference>
<keyword evidence="1 2" id="KW-0238">DNA-binding</keyword>
<dbReference type="Proteomes" id="UP000236754">
    <property type="component" value="Unassembled WGS sequence"/>
</dbReference>
<dbReference type="PROSITE" id="PS50977">
    <property type="entry name" value="HTH_TETR_2"/>
    <property type="match status" value="1"/>
</dbReference>
<dbReference type="SUPFAM" id="SSF46689">
    <property type="entry name" value="Homeodomain-like"/>
    <property type="match status" value="1"/>
</dbReference>
<dbReference type="PANTHER" id="PTHR30328">
    <property type="entry name" value="TRANSCRIPTIONAL REPRESSOR"/>
    <property type="match status" value="1"/>
</dbReference>
<dbReference type="AlphaFoldDB" id="A0A1H6DDW3"/>
<accession>A0A1H6DDW3</accession>